<evidence type="ECO:0000313" key="2">
    <source>
        <dbReference type="EMBL" id="KAI0300037.1"/>
    </source>
</evidence>
<protein>
    <recommendedName>
        <fullName evidence="4">Secreted protein</fullName>
    </recommendedName>
</protein>
<evidence type="ECO:0008006" key="4">
    <source>
        <dbReference type="Google" id="ProtNLM"/>
    </source>
</evidence>
<reference evidence="2" key="1">
    <citation type="journal article" date="2022" name="New Phytol.">
        <title>Evolutionary transition to the ectomycorrhizal habit in the genomes of a hyperdiverse lineage of mushroom-forming fungi.</title>
        <authorList>
            <person name="Looney B."/>
            <person name="Miyauchi S."/>
            <person name="Morin E."/>
            <person name="Drula E."/>
            <person name="Courty P.E."/>
            <person name="Kohler A."/>
            <person name="Kuo A."/>
            <person name="LaButti K."/>
            <person name="Pangilinan J."/>
            <person name="Lipzen A."/>
            <person name="Riley R."/>
            <person name="Andreopoulos W."/>
            <person name="He G."/>
            <person name="Johnson J."/>
            <person name="Nolan M."/>
            <person name="Tritt A."/>
            <person name="Barry K.W."/>
            <person name="Grigoriev I.V."/>
            <person name="Nagy L.G."/>
            <person name="Hibbett D."/>
            <person name="Henrissat B."/>
            <person name="Matheny P.B."/>
            <person name="Labbe J."/>
            <person name="Martin F.M."/>
        </authorList>
    </citation>
    <scope>NUCLEOTIDE SEQUENCE</scope>
    <source>
        <strain evidence="2">BPL690</strain>
    </source>
</reference>
<feature type="signal peptide" evidence="1">
    <location>
        <begin position="1"/>
        <end position="17"/>
    </location>
</feature>
<dbReference type="Proteomes" id="UP001203297">
    <property type="component" value="Unassembled WGS sequence"/>
</dbReference>
<proteinExistence type="predicted"/>
<feature type="chain" id="PRO_5042261637" description="Secreted protein" evidence="1">
    <location>
        <begin position="18"/>
        <end position="115"/>
    </location>
</feature>
<accession>A0AAD4M3F2</accession>
<evidence type="ECO:0000256" key="1">
    <source>
        <dbReference type="SAM" id="SignalP"/>
    </source>
</evidence>
<keyword evidence="1" id="KW-0732">Signal</keyword>
<evidence type="ECO:0000313" key="3">
    <source>
        <dbReference type="Proteomes" id="UP001203297"/>
    </source>
</evidence>
<keyword evidence="3" id="KW-1185">Reference proteome</keyword>
<organism evidence="2 3">
    <name type="scientific">Multifurca ochricompacta</name>
    <dbReference type="NCBI Taxonomy" id="376703"/>
    <lineage>
        <taxon>Eukaryota</taxon>
        <taxon>Fungi</taxon>
        <taxon>Dikarya</taxon>
        <taxon>Basidiomycota</taxon>
        <taxon>Agaricomycotina</taxon>
        <taxon>Agaricomycetes</taxon>
        <taxon>Russulales</taxon>
        <taxon>Russulaceae</taxon>
        <taxon>Multifurca</taxon>
    </lineage>
</organism>
<dbReference type="EMBL" id="WTXG01000020">
    <property type="protein sequence ID" value="KAI0300037.1"/>
    <property type="molecule type" value="Genomic_DNA"/>
</dbReference>
<comment type="caution">
    <text evidence="2">The sequence shown here is derived from an EMBL/GenBank/DDBJ whole genome shotgun (WGS) entry which is preliminary data.</text>
</comment>
<dbReference type="AlphaFoldDB" id="A0AAD4M3F2"/>
<sequence length="115" mass="13386">MALVIWWLANELAIARMSQLSTRRFDHNSFSNLPWYGARGISQYDARRWKECCISHLVNRPRHPREHPHGRCSLSNDHHHLIREDFSSSPYLTSQHNSIRAIDVIQKLTSALLSA</sequence>
<name>A0AAD4M3F2_9AGAM</name>
<gene>
    <name evidence="2" type="ORF">B0F90DRAFT_573634</name>
</gene>